<dbReference type="Pfam" id="PF00239">
    <property type="entry name" value="Resolvase"/>
    <property type="match status" value="1"/>
</dbReference>
<evidence type="ECO:0000259" key="1">
    <source>
        <dbReference type="PROSITE" id="PS51736"/>
    </source>
</evidence>
<dbReference type="HOGENOM" id="CLU_010686_18_18_11"/>
<comment type="caution">
    <text evidence="3">The sequence shown here is derived from an EMBL/GenBank/DDBJ whole genome shotgun (WGS) entry which is preliminary data.</text>
</comment>
<dbReference type="GO" id="GO:0000150">
    <property type="term" value="F:DNA strand exchange activity"/>
    <property type="evidence" value="ECO:0007669"/>
    <property type="project" value="InterPro"/>
</dbReference>
<dbReference type="InterPro" id="IPR006119">
    <property type="entry name" value="Resolv_N"/>
</dbReference>
<dbReference type="Proteomes" id="UP000003111">
    <property type="component" value="Unassembled WGS sequence"/>
</dbReference>
<dbReference type="AlphaFoldDB" id="E2SEQ8"/>
<dbReference type="InterPro" id="IPR011109">
    <property type="entry name" value="DNA_bind_recombinase_dom"/>
</dbReference>
<feature type="domain" description="Recombinase" evidence="2">
    <location>
        <begin position="155"/>
        <end position="259"/>
    </location>
</feature>
<dbReference type="SMART" id="SM00857">
    <property type="entry name" value="Resolvase"/>
    <property type="match status" value="1"/>
</dbReference>
<dbReference type="PANTHER" id="PTHR30461:SF23">
    <property type="entry name" value="DNA RECOMBINASE-RELATED"/>
    <property type="match status" value="1"/>
</dbReference>
<dbReference type="Pfam" id="PF13408">
    <property type="entry name" value="Zn_ribbon_recom"/>
    <property type="match status" value="1"/>
</dbReference>
<dbReference type="CDD" id="cd00338">
    <property type="entry name" value="Ser_Recombinase"/>
    <property type="match status" value="1"/>
</dbReference>
<dbReference type="EMBL" id="ACLF03000008">
    <property type="protein sequence ID" value="EFQ82355.1"/>
    <property type="molecule type" value="Genomic_DNA"/>
</dbReference>
<proteinExistence type="predicted"/>
<dbReference type="PROSITE" id="PS51737">
    <property type="entry name" value="RECOMBINASE_DNA_BIND"/>
    <property type="match status" value="1"/>
</dbReference>
<sequence length="461" mass="51004">MYLRISQDRAGDGTSIDRQRQDCLALASSRGWTVAGEFVDRDVSAYSAKPRPQFEAMVSAIEAGEFDALLAYHPDRLMRRPIDLERLVHACTVADTRRIATVVGDTNLGDGDGLAMLRMLALFSAHQSDTAARRIRRKNDERAAAGLPHVSGERAYGYELDRMTVVESEAAVIREAARRFLAGESLVSIAGWLQADGVRTATGMNEWRTPTLRNLLKSPRIAGLREHRGEVVGDAAWPAIITRAEHEQIAARLAESAATNRRSPRRYLLSGRVFCGLCGTKMYSSPDGGRRRYGCRKGPDFGGCAKIFINAEPLEAFIVRAVLTRLDAPETRAAIQQTLVPDSEHATLADELATLQAQQDELVEMWTTRKLTSREWTKARDGLEPRVESVRRRLARFSTGTGLADFTGRPGSLQDAWEAPDMTLQRQAAVIGAILSRVVIHPAKARGRQVDLSRIEPHWIV</sequence>
<dbReference type="InterPro" id="IPR050639">
    <property type="entry name" value="SSR_resolvase"/>
</dbReference>
<dbReference type="PROSITE" id="PS51736">
    <property type="entry name" value="RECOMBINASES_3"/>
    <property type="match status" value="1"/>
</dbReference>
<dbReference type="InterPro" id="IPR025827">
    <property type="entry name" value="Zn_ribbon_recom_dom"/>
</dbReference>
<name>E2SEQ8_9ACTN</name>
<dbReference type="GO" id="GO:0003677">
    <property type="term" value="F:DNA binding"/>
    <property type="evidence" value="ECO:0007669"/>
    <property type="project" value="InterPro"/>
</dbReference>
<dbReference type="SUPFAM" id="SSF53041">
    <property type="entry name" value="Resolvase-like"/>
    <property type="match status" value="1"/>
</dbReference>
<dbReference type="InterPro" id="IPR038109">
    <property type="entry name" value="DNA_bind_recomb_sf"/>
</dbReference>
<dbReference type="Gene3D" id="3.40.50.1390">
    <property type="entry name" value="Resolvase, N-terminal catalytic domain"/>
    <property type="match status" value="1"/>
</dbReference>
<dbReference type="STRING" id="585531.HMPREF0063_12517"/>
<dbReference type="Pfam" id="PF07508">
    <property type="entry name" value="Recombinase"/>
    <property type="match status" value="1"/>
</dbReference>
<reference evidence="3" key="1">
    <citation type="submission" date="2010-08" db="EMBL/GenBank/DDBJ databases">
        <authorList>
            <person name="Muzny D."/>
            <person name="Qin X."/>
            <person name="Buhay C."/>
            <person name="Dugan-Rocha S."/>
            <person name="Ding Y."/>
            <person name="Chen G."/>
            <person name="Hawes A."/>
            <person name="Holder M."/>
            <person name="Jhangiani S."/>
            <person name="Johnson A."/>
            <person name="Khan Z."/>
            <person name="Li Z."/>
            <person name="Liu W."/>
            <person name="Liu X."/>
            <person name="Perez L."/>
            <person name="Shen H."/>
            <person name="Wang Q."/>
            <person name="Watt J."/>
            <person name="Xi L."/>
            <person name="Xin Y."/>
            <person name="Zhou J."/>
            <person name="Deng J."/>
            <person name="Jiang H."/>
            <person name="Liu Y."/>
            <person name="Qu J."/>
            <person name="Song X.-Z."/>
            <person name="Zhang L."/>
            <person name="Villasana D."/>
            <person name="Johnson A."/>
            <person name="Liu J."/>
            <person name="Liyanage D."/>
            <person name="Lorensuhewa L."/>
            <person name="Robinson T."/>
            <person name="Song A."/>
            <person name="Song B.-B."/>
            <person name="Dinh H."/>
            <person name="Thornton R."/>
            <person name="Coyle M."/>
            <person name="Francisco L."/>
            <person name="Jackson L."/>
            <person name="Javaid M."/>
            <person name="Korchina V."/>
            <person name="Kovar C."/>
            <person name="Mata R."/>
            <person name="Mathew T."/>
            <person name="Ngo R."/>
            <person name="Nguyen L."/>
            <person name="Nguyen N."/>
            <person name="Okwuonu G."/>
            <person name="Ongeri F."/>
            <person name="Pham C."/>
            <person name="Simmons D."/>
            <person name="Wilczek-Boney K."/>
            <person name="Hale W."/>
            <person name="Jakkamsetti A."/>
            <person name="Pham P."/>
            <person name="Ruth R."/>
            <person name="San Lucas F."/>
            <person name="Warren J."/>
            <person name="Zhang J."/>
            <person name="Zhao Z."/>
            <person name="Zhou C."/>
            <person name="Zhu D."/>
            <person name="Lee S."/>
            <person name="Bess C."/>
            <person name="Blankenburg K."/>
            <person name="Forbes L."/>
            <person name="Fu Q."/>
            <person name="Gubbala S."/>
            <person name="Hirani K."/>
            <person name="Jayaseelan J.C."/>
            <person name="Lara F."/>
            <person name="Munidasa M."/>
            <person name="Palculict T."/>
            <person name="Patil S."/>
            <person name="Pu L.-L."/>
            <person name="Saada N."/>
            <person name="Tang L."/>
            <person name="Weissenberger G."/>
            <person name="Zhu Y."/>
            <person name="Hemphill L."/>
            <person name="Shang Y."/>
            <person name="Youmans B."/>
            <person name="Ayvaz T."/>
            <person name="Ross M."/>
            <person name="Santibanez J."/>
            <person name="Aqrawi P."/>
            <person name="Gross S."/>
            <person name="Joshi V."/>
            <person name="Fowler G."/>
            <person name="Nazareth L."/>
            <person name="Reid J."/>
            <person name="Worley K."/>
            <person name="Petrosino J."/>
            <person name="Highlander S."/>
            <person name="Gibbs R."/>
        </authorList>
    </citation>
    <scope>NUCLEOTIDE SEQUENCE [LARGE SCALE GENOMIC DNA]</scope>
    <source>
        <strain evidence="3">DSM 15272</strain>
    </source>
</reference>
<gene>
    <name evidence="3" type="ORF">HMPREF0063_12517</name>
</gene>
<dbReference type="PANTHER" id="PTHR30461">
    <property type="entry name" value="DNA-INVERTASE FROM LAMBDOID PROPHAGE"/>
    <property type="match status" value="1"/>
</dbReference>
<evidence type="ECO:0000259" key="2">
    <source>
        <dbReference type="PROSITE" id="PS51737"/>
    </source>
</evidence>
<evidence type="ECO:0000313" key="3">
    <source>
        <dbReference type="EMBL" id="EFQ82355.1"/>
    </source>
</evidence>
<dbReference type="InterPro" id="IPR036162">
    <property type="entry name" value="Resolvase-like_N_sf"/>
</dbReference>
<dbReference type="Gene3D" id="3.90.1750.20">
    <property type="entry name" value="Putative Large Serine Recombinase, Chain B, Domain 2"/>
    <property type="match status" value="1"/>
</dbReference>
<accession>E2SEQ8</accession>
<feature type="domain" description="Resolvase/invertase-type recombinase catalytic" evidence="1">
    <location>
        <begin position="1"/>
        <end position="146"/>
    </location>
</feature>
<evidence type="ECO:0000313" key="4">
    <source>
        <dbReference type="Proteomes" id="UP000003111"/>
    </source>
</evidence>
<protein>
    <submittedName>
        <fullName evidence="3">Resolvase, N-terminal domain protein</fullName>
    </submittedName>
</protein>
<keyword evidence="4" id="KW-1185">Reference proteome</keyword>
<organism evidence="3 4">
    <name type="scientific">Aeromicrobium marinum DSM 15272</name>
    <dbReference type="NCBI Taxonomy" id="585531"/>
    <lineage>
        <taxon>Bacteria</taxon>
        <taxon>Bacillati</taxon>
        <taxon>Actinomycetota</taxon>
        <taxon>Actinomycetes</taxon>
        <taxon>Propionibacteriales</taxon>
        <taxon>Nocardioidaceae</taxon>
        <taxon>Aeromicrobium</taxon>
    </lineage>
</organism>
<dbReference type="eggNOG" id="COG1961">
    <property type="taxonomic scope" value="Bacteria"/>
</dbReference>